<dbReference type="Proteomes" id="UP001359559">
    <property type="component" value="Unassembled WGS sequence"/>
</dbReference>
<proteinExistence type="predicted"/>
<protein>
    <submittedName>
        <fullName evidence="1">Uncharacterized protein</fullName>
    </submittedName>
</protein>
<accession>A0AAN9FC26</accession>
<name>A0AAN9FC26_CLITE</name>
<dbReference type="EMBL" id="JAYKXN010000007">
    <property type="protein sequence ID" value="KAK7272630.1"/>
    <property type="molecule type" value="Genomic_DNA"/>
</dbReference>
<reference evidence="1 2" key="1">
    <citation type="submission" date="2024-01" db="EMBL/GenBank/DDBJ databases">
        <title>The genomes of 5 underutilized Papilionoideae crops provide insights into root nodulation and disease resistance.</title>
        <authorList>
            <person name="Yuan L."/>
        </authorList>
    </citation>
    <scope>NUCLEOTIDE SEQUENCE [LARGE SCALE GENOMIC DNA]</scope>
    <source>
        <strain evidence="1">LY-2023</strain>
        <tissue evidence="1">Leaf</tissue>
    </source>
</reference>
<evidence type="ECO:0000313" key="1">
    <source>
        <dbReference type="EMBL" id="KAK7272630.1"/>
    </source>
</evidence>
<sequence>MLFQNREGMVDWVFEGLGRQMQLCMVSNLDLVVHQLWSDGNWSFDLLMTPFNEEIKKKVVDYSIPRDLKGEDLVVWNKSVDGVFFAKGGYSWLTEEGLEMESKVWSMNGSSY</sequence>
<evidence type="ECO:0000313" key="2">
    <source>
        <dbReference type="Proteomes" id="UP001359559"/>
    </source>
</evidence>
<keyword evidence="2" id="KW-1185">Reference proteome</keyword>
<dbReference type="AlphaFoldDB" id="A0AAN9FC26"/>
<gene>
    <name evidence="1" type="ORF">RJT34_29350</name>
</gene>
<organism evidence="1 2">
    <name type="scientific">Clitoria ternatea</name>
    <name type="common">Butterfly pea</name>
    <dbReference type="NCBI Taxonomy" id="43366"/>
    <lineage>
        <taxon>Eukaryota</taxon>
        <taxon>Viridiplantae</taxon>
        <taxon>Streptophyta</taxon>
        <taxon>Embryophyta</taxon>
        <taxon>Tracheophyta</taxon>
        <taxon>Spermatophyta</taxon>
        <taxon>Magnoliopsida</taxon>
        <taxon>eudicotyledons</taxon>
        <taxon>Gunneridae</taxon>
        <taxon>Pentapetalae</taxon>
        <taxon>rosids</taxon>
        <taxon>fabids</taxon>
        <taxon>Fabales</taxon>
        <taxon>Fabaceae</taxon>
        <taxon>Papilionoideae</taxon>
        <taxon>50 kb inversion clade</taxon>
        <taxon>NPAAA clade</taxon>
        <taxon>indigoferoid/millettioid clade</taxon>
        <taxon>Phaseoleae</taxon>
        <taxon>Clitoria</taxon>
    </lineage>
</organism>
<comment type="caution">
    <text evidence="1">The sequence shown here is derived from an EMBL/GenBank/DDBJ whole genome shotgun (WGS) entry which is preliminary data.</text>
</comment>